<sequence length="241" mass="26554">MVTDATPPTAASAAPASAAPESAAPESAAMGTSEDPAPRHPLARFAALGRAAWRAEVGVWQSFYRWLFRRPRVPRGASGFTYHSPVLTILVIFIVLSAIEIPIVDLIVHRWPWVRIPLLALGIWGVTWMVGLLLSFFTRPHAVGPDGIRARYGAHVDVDLPWEAVAAVEKSRDVIEKAPKVRDEPHGRTLALRMNNETNVLVTLEQPVVTRLGDEEIEVDAVRLWVDDLDGFMTAVRTHIP</sequence>
<organism evidence="3 4">
    <name type="scientific">Microbacterium insulae</name>
    <dbReference type="NCBI Taxonomy" id="483014"/>
    <lineage>
        <taxon>Bacteria</taxon>
        <taxon>Bacillati</taxon>
        <taxon>Actinomycetota</taxon>
        <taxon>Actinomycetes</taxon>
        <taxon>Micrococcales</taxon>
        <taxon>Microbacteriaceae</taxon>
        <taxon>Microbacterium</taxon>
    </lineage>
</organism>
<gene>
    <name evidence="3" type="ORF">ACFQ0P_13520</name>
</gene>
<keyword evidence="2" id="KW-1133">Transmembrane helix</keyword>
<evidence type="ECO:0000256" key="2">
    <source>
        <dbReference type="SAM" id="Phobius"/>
    </source>
</evidence>
<accession>A0ABW3AKU9</accession>
<keyword evidence="4" id="KW-1185">Reference proteome</keyword>
<keyword evidence="2" id="KW-0472">Membrane</keyword>
<dbReference type="Proteomes" id="UP001597055">
    <property type="component" value="Unassembled WGS sequence"/>
</dbReference>
<feature type="transmembrane region" description="Helical" evidence="2">
    <location>
        <begin position="80"/>
        <end position="104"/>
    </location>
</feature>
<keyword evidence="2" id="KW-0812">Transmembrane</keyword>
<reference evidence="4" key="1">
    <citation type="journal article" date="2019" name="Int. J. Syst. Evol. Microbiol.">
        <title>The Global Catalogue of Microorganisms (GCM) 10K type strain sequencing project: providing services to taxonomists for standard genome sequencing and annotation.</title>
        <authorList>
            <consortium name="The Broad Institute Genomics Platform"/>
            <consortium name="The Broad Institute Genome Sequencing Center for Infectious Disease"/>
            <person name="Wu L."/>
            <person name="Ma J."/>
        </authorList>
    </citation>
    <scope>NUCLEOTIDE SEQUENCE [LARGE SCALE GENOMIC DNA]</scope>
    <source>
        <strain evidence="4">CCUG 54523</strain>
    </source>
</reference>
<evidence type="ECO:0000313" key="4">
    <source>
        <dbReference type="Proteomes" id="UP001597055"/>
    </source>
</evidence>
<feature type="transmembrane region" description="Helical" evidence="2">
    <location>
        <begin position="116"/>
        <end position="137"/>
    </location>
</feature>
<feature type="region of interest" description="Disordered" evidence="1">
    <location>
        <begin position="1"/>
        <end position="37"/>
    </location>
</feature>
<evidence type="ECO:0000256" key="1">
    <source>
        <dbReference type="SAM" id="MobiDB-lite"/>
    </source>
</evidence>
<name>A0ABW3AKU9_9MICO</name>
<evidence type="ECO:0000313" key="3">
    <source>
        <dbReference type="EMBL" id="MFD0791420.1"/>
    </source>
</evidence>
<feature type="compositionally biased region" description="Low complexity" evidence="1">
    <location>
        <begin position="1"/>
        <end position="29"/>
    </location>
</feature>
<proteinExistence type="predicted"/>
<comment type="caution">
    <text evidence="3">The sequence shown here is derived from an EMBL/GenBank/DDBJ whole genome shotgun (WGS) entry which is preliminary data.</text>
</comment>
<protein>
    <submittedName>
        <fullName evidence="3">Uncharacterized protein</fullName>
    </submittedName>
</protein>
<dbReference type="EMBL" id="JBHTII010000002">
    <property type="protein sequence ID" value="MFD0791420.1"/>
    <property type="molecule type" value="Genomic_DNA"/>
</dbReference>
<dbReference type="RefSeq" id="WP_378772561.1">
    <property type="nucleotide sequence ID" value="NZ_JBHTII010000002.1"/>
</dbReference>